<protein>
    <recommendedName>
        <fullName evidence="2">VAN3-binding protein-like auxin canalisation domain-containing protein</fullName>
    </recommendedName>
</protein>
<dbReference type="Pfam" id="PF05703">
    <property type="entry name" value="Auxin_canalis"/>
    <property type="match status" value="1"/>
</dbReference>
<evidence type="ECO:0000256" key="1">
    <source>
        <dbReference type="SAM" id="MobiDB-lite"/>
    </source>
</evidence>
<feature type="domain" description="VAN3-binding protein-like auxin canalisation" evidence="2">
    <location>
        <begin position="221"/>
        <end position="260"/>
    </location>
</feature>
<dbReference type="InterPro" id="IPR008546">
    <property type="entry name" value="VAN3-bd-like_auxin_canal"/>
</dbReference>
<name>A0A0D9XMP8_9ORYZ</name>
<feature type="region of interest" description="Disordered" evidence="1">
    <location>
        <begin position="82"/>
        <end position="104"/>
    </location>
</feature>
<feature type="region of interest" description="Disordered" evidence="1">
    <location>
        <begin position="1"/>
        <end position="65"/>
    </location>
</feature>
<dbReference type="AlphaFoldDB" id="A0A0D9XMP8"/>
<dbReference type="HOGENOM" id="CLU_954290_0_0_1"/>
<dbReference type="GO" id="GO:0010087">
    <property type="term" value="P:phloem or xylem histogenesis"/>
    <property type="evidence" value="ECO:0007669"/>
    <property type="project" value="TreeGrafter"/>
</dbReference>
<reference evidence="3 4" key="1">
    <citation type="submission" date="2012-08" db="EMBL/GenBank/DDBJ databases">
        <title>Oryza genome evolution.</title>
        <authorList>
            <person name="Wing R.A."/>
        </authorList>
    </citation>
    <scope>NUCLEOTIDE SEQUENCE</scope>
</reference>
<sequence length="292" mass="31289">MTDGRPNSSKGSAIAAAAAAYGHRAQGSSPRKVLEESDRIRRGEKEKKKEKKNSPFNWPTKIDGPKWVGIEHQAHKAYCRETLPTPTTDGDERNPQSAAAAPAGSSVAYASTGCDLRRRRLYATGQNLPIDVQNATIQCKEKLWRSKCCHPADMPIIPLQAMEFFSRTWGPSSSNLFEVFSPSTLGTSSDDHQPEKCVLASEMASPIQQKAQAKATNLGSRLTSAVKTGLERCSLGELLTLTASAATCLRGAAALKLSADIRCISSSNSMGINATGIQKGTTLRVRLPCGSV</sequence>
<dbReference type="Gramene" id="LPERR10G14910.1">
    <property type="protein sequence ID" value="LPERR10G14910.1"/>
    <property type="gene ID" value="LPERR10G14910"/>
</dbReference>
<dbReference type="EnsemblPlants" id="LPERR10G14910.1">
    <property type="protein sequence ID" value="LPERR10G14910.1"/>
    <property type="gene ID" value="LPERR10G14910"/>
</dbReference>
<evidence type="ECO:0000313" key="3">
    <source>
        <dbReference type="EnsemblPlants" id="LPERR10G14910.1"/>
    </source>
</evidence>
<reference evidence="3" key="3">
    <citation type="submission" date="2015-04" db="UniProtKB">
        <authorList>
            <consortium name="EnsemblPlants"/>
        </authorList>
    </citation>
    <scope>IDENTIFICATION</scope>
</reference>
<dbReference type="GO" id="GO:0010305">
    <property type="term" value="P:leaf vascular tissue pattern formation"/>
    <property type="evidence" value="ECO:0007669"/>
    <property type="project" value="TreeGrafter"/>
</dbReference>
<dbReference type="Proteomes" id="UP000032180">
    <property type="component" value="Chromosome 10"/>
</dbReference>
<keyword evidence="4" id="KW-1185">Reference proteome</keyword>
<accession>A0A0D9XMP8</accession>
<proteinExistence type="predicted"/>
<evidence type="ECO:0000259" key="2">
    <source>
        <dbReference type="Pfam" id="PF05703"/>
    </source>
</evidence>
<organism evidence="3 4">
    <name type="scientific">Leersia perrieri</name>
    <dbReference type="NCBI Taxonomy" id="77586"/>
    <lineage>
        <taxon>Eukaryota</taxon>
        <taxon>Viridiplantae</taxon>
        <taxon>Streptophyta</taxon>
        <taxon>Embryophyta</taxon>
        <taxon>Tracheophyta</taxon>
        <taxon>Spermatophyta</taxon>
        <taxon>Magnoliopsida</taxon>
        <taxon>Liliopsida</taxon>
        <taxon>Poales</taxon>
        <taxon>Poaceae</taxon>
        <taxon>BOP clade</taxon>
        <taxon>Oryzoideae</taxon>
        <taxon>Oryzeae</taxon>
        <taxon>Oryzinae</taxon>
        <taxon>Leersia</taxon>
    </lineage>
</organism>
<evidence type="ECO:0000313" key="4">
    <source>
        <dbReference type="Proteomes" id="UP000032180"/>
    </source>
</evidence>
<feature type="compositionally biased region" description="Polar residues" evidence="1">
    <location>
        <begin position="1"/>
        <end position="11"/>
    </location>
</feature>
<feature type="compositionally biased region" description="Basic and acidic residues" evidence="1">
    <location>
        <begin position="32"/>
        <end position="47"/>
    </location>
</feature>
<dbReference type="PANTHER" id="PTHR31351">
    <property type="entry name" value="EXPRESSED PROTEIN"/>
    <property type="match status" value="1"/>
</dbReference>
<dbReference type="PANTHER" id="PTHR31351:SF30">
    <property type="entry name" value="VAN3-BINDING PROTEIN-LIKE"/>
    <property type="match status" value="1"/>
</dbReference>
<reference evidence="4" key="2">
    <citation type="submission" date="2013-12" db="EMBL/GenBank/DDBJ databases">
        <authorList>
            <person name="Yu Y."/>
            <person name="Lee S."/>
            <person name="de Baynast K."/>
            <person name="Wissotski M."/>
            <person name="Liu L."/>
            <person name="Talag J."/>
            <person name="Goicoechea J."/>
            <person name="Angelova A."/>
            <person name="Jetty R."/>
            <person name="Kudrna D."/>
            <person name="Golser W."/>
            <person name="Rivera L."/>
            <person name="Zhang J."/>
            <person name="Wing R."/>
        </authorList>
    </citation>
    <scope>NUCLEOTIDE SEQUENCE</scope>
</reference>
<dbReference type="InterPro" id="IPR040269">
    <property type="entry name" value="VAB"/>
</dbReference>
<dbReference type="GO" id="GO:0009734">
    <property type="term" value="P:auxin-activated signaling pathway"/>
    <property type="evidence" value="ECO:0007669"/>
    <property type="project" value="TreeGrafter"/>
</dbReference>